<feature type="compositionally biased region" description="Low complexity" evidence="2">
    <location>
        <begin position="1827"/>
        <end position="1840"/>
    </location>
</feature>
<dbReference type="RefSeq" id="XP_042563545.1">
    <property type="nucleotide sequence ID" value="XM_042707611.1"/>
</dbReference>
<feature type="region of interest" description="Disordered" evidence="2">
    <location>
        <begin position="604"/>
        <end position="689"/>
    </location>
</feature>
<gene>
    <name evidence="7" type="primary">tasorb</name>
</gene>
<evidence type="ECO:0000259" key="5">
    <source>
        <dbReference type="Pfam" id="PF24630"/>
    </source>
</evidence>
<dbReference type="InterPro" id="IPR056243">
    <property type="entry name" value="TASOR_ab_dom"/>
</dbReference>
<feature type="region of interest" description="Disordered" evidence="2">
    <location>
        <begin position="1725"/>
        <end position="1933"/>
    </location>
</feature>
<dbReference type="PANTHER" id="PTHR16207:SF1">
    <property type="entry name" value="PROTEIN TASOR"/>
    <property type="match status" value="1"/>
</dbReference>
<feature type="domain" description="TASOR alpha/beta" evidence="4">
    <location>
        <begin position="1213"/>
        <end position="1309"/>
    </location>
</feature>
<feature type="region of interest" description="Disordered" evidence="2">
    <location>
        <begin position="1591"/>
        <end position="1636"/>
    </location>
</feature>
<feature type="compositionally biased region" description="Polar residues" evidence="2">
    <location>
        <begin position="73"/>
        <end position="82"/>
    </location>
</feature>
<comment type="similarity">
    <text evidence="1">Belongs to the TASOR family.</text>
</comment>
<feature type="compositionally biased region" description="Polar residues" evidence="2">
    <location>
        <begin position="1799"/>
        <end position="1808"/>
    </location>
</feature>
<feature type="compositionally biased region" description="Low complexity" evidence="2">
    <location>
        <begin position="1173"/>
        <end position="1185"/>
    </location>
</feature>
<accession>A0A8M1KLT9</accession>
<feature type="compositionally biased region" description="Basic and acidic residues" evidence="2">
    <location>
        <begin position="558"/>
        <end position="568"/>
    </location>
</feature>
<keyword evidence="6" id="KW-1185">Reference proteome</keyword>
<evidence type="ECO:0000259" key="3">
    <source>
        <dbReference type="Pfam" id="PF12509"/>
    </source>
</evidence>
<feature type="compositionally biased region" description="Pro residues" evidence="2">
    <location>
        <begin position="1591"/>
        <end position="1601"/>
    </location>
</feature>
<feature type="compositionally biased region" description="Pro residues" evidence="2">
    <location>
        <begin position="1743"/>
        <end position="1767"/>
    </location>
</feature>
<dbReference type="GeneID" id="105890656"/>
<evidence type="ECO:0000259" key="4">
    <source>
        <dbReference type="Pfam" id="PF23314"/>
    </source>
</evidence>
<feature type="region of interest" description="Disordered" evidence="2">
    <location>
        <begin position="710"/>
        <end position="737"/>
    </location>
</feature>
<dbReference type="Pfam" id="PF23314">
    <property type="entry name" value="TASOR_alpha-beta"/>
    <property type="match status" value="1"/>
</dbReference>
<dbReference type="GO" id="GO:0097355">
    <property type="term" value="P:protein localization to heterochromatin"/>
    <property type="evidence" value="ECO:0007669"/>
    <property type="project" value="TreeGrafter"/>
</dbReference>
<sequence>MACNSNAELEKDNESLKPTGISSKSCNSQKQLLSDSISATSKQNGEQAGCEDEQMSEQDASERRKRVIKDLKTNSTLPSTLQRPAEELPRRNFQIPRKIKERKGLFQNLPPESREFEELVKLFSSFYLETNSRGSFTYAKARLIHSELLEKEFIEKKRELKQNGRTDAELEESYGFLLPDKDKVQTICEKGLSVGHSRVSTLGSPAKGVYLSRYSDLLQMNPFEPGTTGDIIVFKIMKGKLKTIYENAPKNALDPSQKFDCHVSKNTSKVGSLYSYRAFEHTQQYLYEFAFEELKARPRHVCPYAVLSFRYKGKETIASLNRLNSPMNDGNRVRRRYTVWSGTLVNKGEELFQISIRSSNLPLLPFRLPDKLDFSTAMQLDAVKREIPSWDTFYGKREVVKCGKYCSLFEVVSKSKPGNQNLAGLLQKLERDKIVLVKPLVDKGFLFLLSSAQMQITNERKSRMEKGLHALFIFQDPRLVTTLSSTCTAPPARDPNVDAVLRPLEPFMPALHYALMHLRSHPRKDKNLSPLWPAVERQVLDYLSKQRGRGTPQAFRLPDYRQHLDERAGSPSGPRPWVNTDSLRAYLHDPATYQLPTTKFQGMLSADGQDHQRRRPPTATAGAAPGLVVSPAPSPAGTSEDRSPASDLGGPDRQALGHGPRAAQSNGGSQRAPLRAPLGVGGGSGGGAQYKREMMEKLLRVIHMHKRTLAGGREGEEEGWDAAGRKRRLEDGGGAQASKYLRTNMLSNGEPGRVPNSEEAGLEEGQSLSLSMMMDSIGMCDTDLRERVGQNESITETHRLFNLVMSTIMAHGASGEEVAAETLELVGAEGLGLDPARTEATDLDLRARVKEEEQPTQDYLEDQMACSMSSMDVCSPASTSEPLLQQPSCLLDASDPWRHTEQGPLPVPEHSPYGVDGHRKATGQSVDTILHEEFQCLSSHIKHLMDCKNIYYVSQPPSQRTDPHLLRLSSTFSSFVSHHVNPPPVQPYISTLREQMGSLIGRPRFAPRPHTAPAVKVEHPAPVTVSASAPTAFTPAPAFAPGPVTVTSVSTLAQTPVHPPVDALCLTSAAHAVVAPSHHPPSAPVSVSPWGLTPVCSAPIALAVSMAATAAPPAVAPAPPVAPAPKKAAPAPSKFRMGTIKDPCKPPTVSPEKAERIADVKSTVSTPAEVHVSSPSMAAPASDPTPANPRDSTSAANSLISKILSLVELVQNNTMKFYIYVTGEDSENRLCTEIKEYLKSFGNVECNPQSFLENNNCLDKFLVYIQNEDIAMHVHKIPGLVLLKKLPSVSFAGVDSLDDVKNGTYNEIFVSGGLIVSDELILNSDLMTLDKLQRLLRFLEDHGSLWQWKVHCKTQKKLKELSRLNSDTMNMLNLLTSYQKKHLVEFLHYHDCDAPTRTAPDLDCLIKMQANNTRHRHIIFLTERKQEMFPHFSSHGILIASIEDLLDNFTSIISFRLPKIEPPAPPPAAVKEVANDECVDEEDMSLDSEDETTVISHRAPPIPSNGMEQPSLLPPPPQIQEFRPPLPEMPPLQEAMAQGSPMSYGSTVTELGDNIASSFGVNPHQSYLCPAPSQWNPFPGAAGYPLPSQPPSVCPALPGQPFPQQSLTPHLSQPPVGSDEMPPGEVPPGLPQPLPDSEAKMGVPATGAVTPHAMGSSQDAQGKAMEPVAFPYPDPAVAPPAHPLGMGYGWGGEMGVPQHSYAGGPPLGLITDSVPVETTVAHPMGLHPPESMWTGGVCKTPDGHPPGMLPPVPVPPLPPASGPPPGPFLHGGGMGGPAAEQSGTQGSSTPSSQGSRTPVSSGPESQPPASRGGSVPRTPLPIHGAMGAHNRGGAAGSGAAPLPPPPRHGNHSGPSCGYNSRGSMSGPPQLRAPPMDMAMHGGYRGRGAPPMPMRSRPGRGHMGGGPTCPWGPPVRGAPHPPPPPNYYSDNTYF</sequence>
<dbReference type="InterPro" id="IPR022188">
    <property type="entry name" value="TASOR_DUF3715"/>
</dbReference>
<feature type="region of interest" description="Disordered" evidence="2">
    <location>
        <begin position="1"/>
        <end position="85"/>
    </location>
</feature>
<feature type="domain" description="TASOR pseudo-PARP" evidence="3">
    <location>
        <begin position="159"/>
        <end position="303"/>
    </location>
</feature>
<feature type="compositionally biased region" description="Low complexity" evidence="2">
    <location>
        <begin position="617"/>
        <end position="626"/>
    </location>
</feature>
<feature type="compositionally biased region" description="Polar residues" evidence="2">
    <location>
        <begin position="1602"/>
        <end position="1611"/>
    </location>
</feature>
<dbReference type="CTD" id="566775"/>
<feature type="compositionally biased region" description="Gly residues" evidence="2">
    <location>
        <begin position="679"/>
        <end position="688"/>
    </location>
</feature>
<dbReference type="InterPro" id="IPR046432">
    <property type="entry name" value="TASOR"/>
</dbReference>
<feature type="region of interest" description="Disordered" evidence="2">
    <location>
        <begin position="1116"/>
        <end position="1194"/>
    </location>
</feature>
<name>A0A8M1KLT9_CLUHA</name>
<feature type="compositionally biased region" description="Polar residues" evidence="2">
    <location>
        <begin position="20"/>
        <end position="46"/>
    </location>
</feature>
<dbReference type="Proteomes" id="UP000515152">
    <property type="component" value="Chromosome 4"/>
</dbReference>
<dbReference type="Pfam" id="PF24630">
    <property type="entry name" value="PIN_TASOR"/>
    <property type="match status" value="1"/>
</dbReference>
<dbReference type="GO" id="GO:0000792">
    <property type="term" value="C:heterochromatin"/>
    <property type="evidence" value="ECO:0007669"/>
    <property type="project" value="TreeGrafter"/>
</dbReference>
<dbReference type="OrthoDB" id="5960959at2759"/>
<dbReference type="GO" id="GO:0003682">
    <property type="term" value="F:chromatin binding"/>
    <property type="evidence" value="ECO:0007669"/>
    <property type="project" value="TreeGrafter"/>
</dbReference>
<dbReference type="InterPro" id="IPR056242">
    <property type="entry name" value="PIN_TASOR"/>
</dbReference>
<evidence type="ECO:0000256" key="2">
    <source>
        <dbReference type="SAM" id="MobiDB-lite"/>
    </source>
</evidence>
<feature type="compositionally biased region" description="Low complexity" evidence="2">
    <location>
        <begin position="1781"/>
        <end position="1798"/>
    </location>
</feature>
<reference evidence="7" key="1">
    <citation type="submission" date="2025-08" db="UniProtKB">
        <authorList>
            <consortium name="RefSeq"/>
        </authorList>
    </citation>
    <scope>IDENTIFICATION</scope>
</reference>
<evidence type="ECO:0000313" key="6">
    <source>
        <dbReference type="Proteomes" id="UP000515152"/>
    </source>
</evidence>
<evidence type="ECO:0000256" key="1">
    <source>
        <dbReference type="ARBA" id="ARBA00008058"/>
    </source>
</evidence>
<feature type="region of interest" description="Disordered" evidence="2">
    <location>
        <begin position="545"/>
        <end position="580"/>
    </location>
</feature>
<dbReference type="GO" id="GO:0045814">
    <property type="term" value="P:negative regulation of gene expression, epigenetic"/>
    <property type="evidence" value="ECO:0007669"/>
    <property type="project" value="InterPro"/>
</dbReference>
<organism evidence="6 7">
    <name type="scientific">Clupea harengus</name>
    <name type="common">Atlantic herring</name>
    <dbReference type="NCBI Taxonomy" id="7950"/>
    <lineage>
        <taxon>Eukaryota</taxon>
        <taxon>Metazoa</taxon>
        <taxon>Chordata</taxon>
        <taxon>Craniata</taxon>
        <taxon>Vertebrata</taxon>
        <taxon>Euteleostomi</taxon>
        <taxon>Actinopterygii</taxon>
        <taxon>Neopterygii</taxon>
        <taxon>Teleostei</taxon>
        <taxon>Clupei</taxon>
        <taxon>Clupeiformes</taxon>
        <taxon>Clupeoidei</taxon>
        <taxon>Clupeidae</taxon>
        <taxon>Clupea</taxon>
    </lineage>
</organism>
<proteinExistence type="inferred from homology"/>
<dbReference type="GO" id="GO:0005654">
    <property type="term" value="C:nucleoplasm"/>
    <property type="evidence" value="ECO:0007669"/>
    <property type="project" value="TreeGrafter"/>
</dbReference>
<dbReference type="CDD" id="cd22569">
    <property type="entry name" value="TASOR_PBD"/>
    <property type="match status" value="1"/>
</dbReference>
<protein>
    <submittedName>
        <fullName evidence="7">Protein TASOR isoform X1</fullName>
    </submittedName>
</protein>
<dbReference type="Pfam" id="PF12509">
    <property type="entry name" value="DUF3715"/>
    <property type="match status" value="1"/>
</dbReference>
<evidence type="ECO:0000313" key="7">
    <source>
        <dbReference type="RefSeq" id="XP_042563545.1"/>
    </source>
</evidence>
<feature type="domain" description="TASOR PIN" evidence="5">
    <location>
        <begin position="1313"/>
        <end position="1451"/>
    </location>
</feature>
<dbReference type="PANTHER" id="PTHR16207">
    <property type="entry name" value="SET DOMAIN-CONTAINING PROTEIN"/>
    <property type="match status" value="1"/>
</dbReference>
<feature type="compositionally biased region" description="Pro residues" evidence="2">
    <location>
        <begin position="1624"/>
        <end position="1634"/>
    </location>
</feature>